<sequence>MAMSRIGAGCAGWESEVLPSTQTDSAEPKAWCEGQPDEEKKRASSRRSRAKRNDASKDSDDGRIEGRHPLSLVDDDDQQTSSIRPGTMIYWETETTVATRDHDNDAEDRFLRKRKAASRGDRGRPSNVNFLRPHDRNRGSPAALPASAITLIVFGALFVVLGAAAIIFCCRASGQGREQSRRNGTVKQHAKSSSSDDDDAESMAPVSVRDLPITKVPELEGTPRTESRYGPLAPIVPELHGHHRPSEMR</sequence>
<feature type="transmembrane region" description="Helical" evidence="2">
    <location>
        <begin position="142"/>
        <end position="168"/>
    </location>
</feature>
<keyword evidence="2" id="KW-1133">Transmembrane helix</keyword>
<feature type="region of interest" description="Disordered" evidence="1">
    <location>
        <begin position="177"/>
        <end position="249"/>
    </location>
</feature>
<dbReference type="RefSeq" id="XP_066709128.1">
    <property type="nucleotide sequence ID" value="XM_066865999.1"/>
</dbReference>
<dbReference type="EMBL" id="JAQQWL010000015">
    <property type="protein sequence ID" value="KAK8041583.1"/>
    <property type="molecule type" value="Genomic_DNA"/>
</dbReference>
<evidence type="ECO:0000313" key="3">
    <source>
        <dbReference type="EMBL" id="KAK8041583.1"/>
    </source>
</evidence>
<keyword evidence="2" id="KW-0812">Transmembrane</keyword>
<reference evidence="3 4" key="1">
    <citation type="submission" date="2023-01" db="EMBL/GenBank/DDBJ databases">
        <title>Analysis of 21 Apiospora genomes using comparative genomics revels a genus with tremendous synthesis potential of carbohydrate active enzymes and secondary metabolites.</title>
        <authorList>
            <person name="Sorensen T."/>
        </authorList>
    </citation>
    <scope>NUCLEOTIDE SEQUENCE [LARGE SCALE GENOMIC DNA]</scope>
    <source>
        <strain evidence="3 4">CBS 135458</strain>
    </source>
</reference>
<feature type="compositionally biased region" description="Basic and acidic residues" evidence="1">
    <location>
        <begin position="51"/>
        <end position="68"/>
    </location>
</feature>
<proteinExistence type="predicted"/>
<organism evidence="3 4">
    <name type="scientific">Apiospora phragmitis</name>
    <dbReference type="NCBI Taxonomy" id="2905665"/>
    <lineage>
        <taxon>Eukaryota</taxon>
        <taxon>Fungi</taxon>
        <taxon>Dikarya</taxon>
        <taxon>Ascomycota</taxon>
        <taxon>Pezizomycotina</taxon>
        <taxon>Sordariomycetes</taxon>
        <taxon>Xylariomycetidae</taxon>
        <taxon>Amphisphaeriales</taxon>
        <taxon>Apiosporaceae</taxon>
        <taxon>Apiospora</taxon>
    </lineage>
</organism>
<keyword evidence="4" id="KW-1185">Reference proteome</keyword>
<evidence type="ECO:0000256" key="2">
    <source>
        <dbReference type="SAM" id="Phobius"/>
    </source>
</evidence>
<dbReference type="Proteomes" id="UP001480595">
    <property type="component" value="Unassembled WGS sequence"/>
</dbReference>
<name>A0ABR1T781_9PEZI</name>
<feature type="region of interest" description="Disordered" evidence="1">
    <location>
        <begin position="1"/>
        <end position="87"/>
    </location>
</feature>
<protein>
    <recommendedName>
        <fullName evidence="5">Transmembrane protein</fullName>
    </recommendedName>
</protein>
<evidence type="ECO:0000313" key="4">
    <source>
        <dbReference type="Proteomes" id="UP001480595"/>
    </source>
</evidence>
<accession>A0ABR1T781</accession>
<dbReference type="GeneID" id="92099062"/>
<keyword evidence="2" id="KW-0472">Membrane</keyword>
<evidence type="ECO:0008006" key="5">
    <source>
        <dbReference type="Google" id="ProtNLM"/>
    </source>
</evidence>
<comment type="caution">
    <text evidence="3">The sequence shown here is derived from an EMBL/GenBank/DDBJ whole genome shotgun (WGS) entry which is preliminary data.</text>
</comment>
<feature type="compositionally biased region" description="Basic and acidic residues" evidence="1">
    <location>
        <begin position="217"/>
        <end position="227"/>
    </location>
</feature>
<feature type="region of interest" description="Disordered" evidence="1">
    <location>
        <begin position="113"/>
        <end position="140"/>
    </location>
</feature>
<gene>
    <name evidence="3" type="ORF">PG994_014590</name>
</gene>
<evidence type="ECO:0000256" key="1">
    <source>
        <dbReference type="SAM" id="MobiDB-lite"/>
    </source>
</evidence>